<comment type="caution">
    <text evidence="1">The sequence shown here is derived from an EMBL/GenBank/DDBJ whole genome shotgun (WGS) entry which is preliminary data.</text>
</comment>
<evidence type="ECO:0000313" key="1">
    <source>
        <dbReference type="EMBL" id="MBB5985943.1"/>
    </source>
</evidence>
<proteinExistence type="predicted"/>
<dbReference type="Proteomes" id="UP001138540">
    <property type="component" value="Unassembled WGS sequence"/>
</dbReference>
<gene>
    <name evidence="1" type="ORF">HNP60_001917</name>
</gene>
<organism evidence="1 2">
    <name type="scientific">Sphingobium lignivorans</name>
    <dbReference type="NCBI Taxonomy" id="2735886"/>
    <lineage>
        <taxon>Bacteria</taxon>
        <taxon>Pseudomonadati</taxon>
        <taxon>Pseudomonadota</taxon>
        <taxon>Alphaproteobacteria</taxon>
        <taxon>Sphingomonadales</taxon>
        <taxon>Sphingomonadaceae</taxon>
        <taxon>Sphingobium</taxon>
    </lineage>
</organism>
<protein>
    <submittedName>
        <fullName evidence="1">Uncharacterized protein</fullName>
    </submittedName>
</protein>
<name>A0ABR6NHE3_9SPHN</name>
<dbReference type="EMBL" id="JACHKA010000001">
    <property type="protein sequence ID" value="MBB5985943.1"/>
    <property type="molecule type" value="Genomic_DNA"/>
</dbReference>
<reference evidence="1 2" key="1">
    <citation type="submission" date="2020-08" db="EMBL/GenBank/DDBJ databases">
        <title>Exploring microbial biodiversity for novel pathways involved in the catabolism of aromatic compounds derived from lignin.</title>
        <authorList>
            <person name="Elkins J."/>
        </authorList>
    </citation>
    <scope>NUCLEOTIDE SEQUENCE [LARGE SCALE GENOMIC DNA]</scope>
    <source>
        <strain evidence="1 2">B1D3A</strain>
    </source>
</reference>
<sequence>MIIRIEDVRRTGFCVRGARDWANQNGIDFNRFLRDGIDAAELEATGDAMASRVIQNKISRESEA</sequence>
<accession>A0ABR6NHE3</accession>
<dbReference type="RefSeq" id="WP_184152901.1">
    <property type="nucleotide sequence ID" value="NZ_JACHKA010000001.1"/>
</dbReference>
<evidence type="ECO:0000313" key="2">
    <source>
        <dbReference type="Proteomes" id="UP001138540"/>
    </source>
</evidence>
<keyword evidence="2" id="KW-1185">Reference proteome</keyword>